<dbReference type="EMBL" id="KZ155771">
    <property type="protein sequence ID" value="OUS49600.1"/>
    <property type="molecule type" value="Genomic_DNA"/>
</dbReference>
<feature type="compositionally biased region" description="Basic and acidic residues" evidence="1">
    <location>
        <begin position="13"/>
        <end position="33"/>
    </location>
</feature>
<feature type="region of interest" description="Disordered" evidence="1">
    <location>
        <begin position="69"/>
        <end position="177"/>
    </location>
</feature>
<accession>A0A1Y5IJ59</accession>
<feature type="compositionally biased region" description="Basic and acidic residues" evidence="1">
    <location>
        <begin position="78"/>
        <end position="91"/>
    </location>
</feature>
<reference evidence="2" key="1">
    <citation type="submission" date="2017-04" db="EMBL/GenBank/DDBJ databases">
        <title>Population genomics of picophytoplankton unveils novel chromosome hypervariability.</title>
        <authorList>
            <consortium name="DOE Joint Genome Institute"/>
            <person name="Blanc-Mathieu R."/>
            <person name="Krasovec M."/>
            <person name="Hebrard M."/>
            <person name="Yau S."/>
            <person name="Desgranges E."/>
            <person name="Martin J."/>
            <person name="Schackwitz W."/>
            <person name="Kuo A."/>
            <person name="Salin G."/>
            <person name="Donnadieu C."/>
            <person name="Desdevises Y."/>
            <person name="Sanchez-Ferandin S."/>
            <person name="Moreau H."/>
            <person name="Rivals E."/>
            <person name="Grigoriev I.V."/>
            <person name="Grimsley N."/>
            <person name="Eyre-Walker A."/>
            <person name="Piganeau G."/>
        </authorList>
    </citation>
    <scope>NUCLEOTIDE SEQUENCE [LARGE SCALE GENOMIC DNA]</scope>
    <source>
        <strain evidence="2">RCC 1115</strain>
    </source>
</reference>
<name>A0A1Y5IJ59_OSTTA</name>
<dbReference type="Proteomes" id="UP000195557">
    <property type="component" value="Unassembled WGS sequence"/>
</dbReference>
<evidence type="ECO:0000313" key="2">
    <source>
        <dbReference type="EMBL" id="OUS49600.1"/>
    </source>
</evidence>
<feature type="region of interest" description="Disordered" evidence="1">
    <location>
        <begin position="1"/>
        <end position="33"/>
    </location>
</feature>
<feature type="compositionally biased region" description="Basic residues" evidence="1">
    <location>
        <begin position="152"/>
        <end position="162"/>
    </location>
</feature>
<proteinExistence type="predicted"/>
<protein>
    <submittedName>
        <fullName evidence="2">Uncharacterized protein</fullName>
    </submittedName>
</protein>
<sequence length="226" mass="25207">MRAVNTTYLRSPFDAKEHETDGKADEGDREARRRDGRNLRTLVRDLHELDGGRLGGDATNFLLHARARHRDGRHRARRGDGLHATFEKHPEGYSVSPRSVPSLHDPNLTRRHSRTTAHQPHASPRARYPMDRASPSTPRPHRASTPRTTSTAHHRPRARTKRFIADHITPTSTASRPRSIVRARPFVRSPIEAVVAIASRAFESLASLDAPSGALRGDAHGGDARR</sequence>
<evidence type="ECO:0000256" key="1">
    <source>
        <dbReference type="SAM" id="MobiDB-lite"/>
    </source>
</evidence>
<organism evidence="2">
    <name type="scientific">Ostreococcus tauri</name>
    <name type="common">Marine green alga</name>
    <dbReference type="NCBI Taxonomy" id="70448"/>
    <lineage>
        <taxon>Eukaryota</taxon>
        <taxon>Viridiplantae</taxon>
        <taxon>Chlorophyta</taxon>
        <taxon>Mamiellophyceae</taxon>
        <taxon>Mamiellales</taxon>
        <taxon>Bathycoccaceae</taxon>
        <taxon>Ostreococcus</taxon>
    </lineage>
</organism>
<gene>
    <name evidence="2" type="ORF">BE221DRAFT_88046</name>
</gene>
<dbReference type="AlphaFoldDB" id="A0A1Y5IJ59"/>